<feature type="transmembrane region" description="Helical" evidence="6">
    <location>
        <begin position="381"/>
        <end position="399"/>
    </location>
</feature>
<evidence type="ECO:0000313" key="8">
    <source>
        <dbReference type="EMBL" id="BAE82340.1"/>
    </source>
</evidence>
<keyword evidence="9" id="KW-1185">Reference proteome</keyword>
<feature type="transmembrane region" description="Helical" evidence="6">
    <location>
        <begin position="254"/>
        <end position="272"/>
    </location>
</feature>
<dbReference type="AlphaFoldDB" id="Q250F2"/>
<dbReference type="Gene3D" id="1.20.1250.20">
    <property type="entry name" value="MFS general substrate transporter like domains"/>
    <property type="match status" value="1"/>
</dbReference>
<gene>
    <name evidence="8" type="ordered locus">DSY0551</name>
</gene>
<dbReference type="PROSITE" id="PS50850">
    <property type="entry name" value="MFS"/>
    <property type="match status" value="1"/>
</dbReference>
<keyword evidence="2" id="KW-0813">Transport</keyword>
<organism evidence="8 9">
    <name type="scientific">Desulfitobacterium hafniense (strain Y51)</name>
    <dbReference type="NCBI Taxonomy" id="138119"/>
    <lineage>
        <taxon>Bacteria</taxon>
        <taxon>Bacillati</taxon>
        <taxon>Bacillota</taxon>
        <taxon>Clostridia</taxon>
        <taxon>Eubacteriales</taxon>
        <taxon>Desulfitobacteriaceae</taxon>
        <taxon>Desulfitobacterium</taxon>
    </lineage>
</organism>
<feature type="transmembrane region" description="Helical" evidence="6">
    <location>
        <begin position="315"/>
        <end position="338"/>
    </location>
</feature>
<feature type="transmembrane region" description="Helical" evidence="6">
    <location>
        <begin position="217"/>
        <end position="234"/>
    </location>
</feature>
<dbReference type="GO" id="GO:0005886">
    <property type="term" value="C:plasma membrane"/>
    <property type="evidence" value="ECO:0007669"/>
    <property type="project" value="UniProtKB-SubCell"/>
</dbReference>
<evidence type="ECO:0000256" key="5">
    <source>
        <dbReference type="ARBA" id="ARBA00023136"/>
    </source>
</evidence>
<proteinExistence type="predicted"/>
<evidence type="ECO:0000256" key="4">
    <source>
        <dbReference type="ARBA" id="ARBA00022989"/>
    </source>
</evidence>
<feature type="transmembrane region" description="Helical" evidence="6">
    <location>
        <begin position="138"/>
        <end position="161"/>
    </location>
</feature>
<dbReference type="KEGG" id="dsy:DSY0551"/>
<feature type="transmembrane region" description="Helical" evidence="6">
    <location>
        <begin position="106"/>
        <end position="126"/>
    </location>
</feature>
<reference evidence="8 9" key="1">
    <citation type="journal article" date="2006" name="J. Bacteriol.">
        <title>Complete genome sequence of the dehalorespiring bacterium Desulfitobacterium hafniense Y51 and comparison with Dehalococcoides ethenogenes 195.</title>
        <authorList>
            <person name="Nonaka H."/>
            <person name="Keresztes G."/>
            <person name="Shinoda Y."/>
            <person name="Ikenaga Y."/>
            <person name="Abe M."/>
            <person name="Naito K."/>
            <person name="Inatomi K."/>
            <person name="Furukawa K."/>
            <person name="Inui M."/>
            <person name="Yukawa H."/>
        </authorList>
    </citation>
    <scope>NUCLEOTIDE SEQUENCE [LARGE SCALE GENOMIC DNA]</scope>
    <source>
        <strain evidence="8 9">Y51</strain>
    </source>
</reference>
<feature type="transmembrane region" description="Helical" evidence="6">
    <location>
        <begin position="167"/>
        <end position="185"/>
    </location>
</feature>
<feature type="transmembrane region" description="Helical" evidence="6">
    <location>
        <begin position="350"/>
        <end position="375"/>
    </location>
</feature>
<accession>Q250F2</accession>
<name>Q250F2_DESHY</name>
<feature type="transmembrane region" description="Helical" evidence="6">
    <location>
        <begin position="12"/>
        <end position="33"/>
    </location>
</feature>
<evidence type="ECO:0000259" key="7">
    <source>
        <dbReference type="PROSITE" id="PS50850"/>
    </source>
</evidence>
<evidence type="ECO:0000313" key="9">
    <source>
        <dbReference type="Proteomes" id="UP000001946"/>
    </source>
</evidence>
<comment type="subcellular location">
    <subcellularLocation>
        <location evidence="1">Cell membrane</location>
        <topology evidence="1">Multi-pass membrane protein</topology>
    </subcellularLocation>
</comment>
<evidence type="ECO:0000256" key="6">
    <source>
        <dbReference type="SAM" id="Phobius"/>
    </source>
</evidence>
<evidence type="ECO:0000256" key="1">
    <source>
        <dbReference type="ARBA" id="ARBA00004651"/>
    </source>
</evidence>
<dbReference type="InterPro" id="IPR036259">
    <property type="entry name" value="MFS_trans_sf"/>
</dbReference>
<dbReference type="Proteomes" id="UP000001946">
    <property type="component" value="Chromosome"/>
</dbReference>
<dbReference type="eggNOG" id="COG2814">
    <property type="taxonomic scope" value="Bacteria"/>
</dbReference>
<dbReference type="PANTHER" id="PTHR23506:SF23">
    <property type="entry name" value="GH10249P"/>
    <property type="match status" value="1"/>
</dbReference>
<feature type="domain" description="Major facilitator superfamily (MFS) profile" evidence="7">
    <location>
        <begin position="11"/>
        <end position="404"/>
    </location>
</feature>
<dbReference type="PANTHER" id="PTHR23506">
    <property type="entry name" value="GH10249P"/>
    <property type="match status" value="1"/>
</dbReference>
<evidence type="ECO:0000256" key="2">
    <source>
        <dbReference type="ARBA" id="ARBA00022448"/>
    </source>
</evidence>
<keyword evidence="4 6" id="KW-1133">Transmembrane helix</keyword>
<protein>
    <recommendedName>
        <fullName evidence="7">Major facilitator superfamily (MFS) profile domain-containing protein</fullName>
    </recommendedName>
</protein>
<keyword evidence="5 6" id="KW-0472">Membrane</keyword>
<feature type="transmembrane region" description="Helical" evidence="6">
    <location>
        <begin position="79"/>
        <end position="100"/>
    </location>
</feature>
<dbReference type="EMBL" id="AP008230">
    <property type="protein sequence ID" value="BAE82340.1"/>
    <property type="molecule type" value="Genomic_DNA"/>
</dbReference>
<dbReference type="InterPro" id="IPR011701">
    <property type="entry name" value="MFS"/>
</dbReference>
<dbReference type="Pfam" id="PF07690">
    <property type="entry name" value="MFS_1"/>
    <property type="match status" value="1"/>
</dbReference>
<dbReference type="InterPro" id="IPR020846">
    <property type="entry name" value="MFS_dom"/>
</dbReference>
<sequence>MDHMAKENKAQVVMIAAITALCILGDSMLYVVLPTHWQEAGLTSFWEVGALLSINRFIRVPLNPIVSRLYRKLSHRKGIILAILLSAMATASYGISGFWFLLLMRAIWGIAWTFLRLGAYFFILDISADENRGHYMGIYNGIFRLGSLVGMLAGGIIADIFGMKAVSFVFAGITLSALFLVYYSVYPSAGPTTPLATAAPPATYPLKLTNVWKDSQIIWMLLTGFLVTMLYQGAFTSTLSHLIDLRQTQQMAHVMIASASLAGIIQAIRWGWEPWLAPWFGRKSDHWGRRPVLIIALLAASVLFALINTGVPFGIWIAIIFGVQLTATVLTTVVDAVAGDVASQTTVKTSIMTAYSIVTDLGSAVGAVSVYLIASAINIEVYYWGAALILLLLAFKWAAALRKA</sequence>
<evidence type="ECO:0000256" key="3">
    <source>
        <dbReference type="ARBA" id="ARBA00022692"/>
    </source>
</evidence>
<dbReference type="InterPro" id="IPR050930">
    <property type="entry name" value="MFS_Vesicular_Transporter"/>
</dbReference>
<keyword evidence="3 6" id="KW-0812">Transmembrane</keyword>
<dbReference type="HOGENOM" id="CLU_047551_0_0_9"/>
<dbReference type="SUPFAM" id="SSF103473">
    <property type="entry name" value="MFS general substrate transporter"/>
    <property type="match status" value="1"/>
</dbReference>
<feature type="transmembrane region" description="Helical" evidence="6">
    <location>
        <begin position="292"/>
        <end position="309"/>
    </location>
</feature>
<dbReference type="STRING" id="138119.DSY0551"/>
<dbReference type="GO" id="GO:0022857">
    <property type="term" value="F:transmembrane transporter activity"/>
    <property type="evidence" value="ECO:0007669"/>
    <property type="project" value="InterPro"/>
</dbReference>